<dbReference type="Proteomes" id="UP000247602">
    <property type="component" value="Unassembled WGS sequence"/>
</dbReference>
<dbReference type="CDD" id="cd00093">
    <property type="entry name" value="HTH_XRE"/>
    <property type="match status" value="1"/>
</dbReference>
<dbReference type="Gene3D" id="1.10.260.40">
    <property type="entry name" value="lambda repressor-like DNA-binding domains"/>
    <property type="match status" value="1"/>
</dbReference>
<organism evidence="3 4">
    <name type="scientific">Modestobacter versicolor</name>
    <dbReference type="NCBI Taxonomy" id="429133"/>
    <lineage>
        <taxon>Bacteria</taxon>
        <taxon>Bacillati</taxon>
        <taxon>Actinomycetota</taxon>
        <taxon>Actinomycetes</taxon>
        <taxon>Geodermatophilales</taxon>
        <taxon>Geodermatophilaceae</taxon>
        <taxon>Modestobacter</taxon>
    </lineage>
</organism>
<evidence type="ECO:0000313" key="4">
    <source>
        <dbReference type="Proteomes" id="UP000247602"/>
    </source>
</evidence>
<dbReference type="InterPro" id="IPR001387">
    <property type="entry name" value="Cro/C1-type_HTH"/>
</dbReference>
<evidence type="ECO:0000256" key="1">
    <source>
        <dbReference type="SAM" id="MobiDB-lite"/>
    </source>
</evidence>
<comment type="caution">
    <text evidence="3">The sequence shown here is derived from an EMBL/GenBank/DDBJ whole genome shotgun (WGS) entry which is preliminary data.</text>
</comment>
<feature type="region of interest" description="Disordered" evidence="1">
    <location>
        <begin position="149"/>
        <end position="202"/>
    </location>
</feature>
<keyword evidence="4" id="KW-1185">Reference proteome</keyword>
<dbReference type="Pfam" id="PF13560">
    <property type="entry name" value="HTH_31"/>
    <property type="match status" value="1"/>
</dbReference>
<evidence type="ECO:0000313" key="3">
    <source>
        <dbReference type="EMBL" id="PZA21934.1"/>
    </source>
</evidence>
<sequence>MPGHPSPPASSPAHSCGQSTTCPEVLSPGRAVDGAALSTTGRQAGRRRFAACTLISVDPFPLAGLLRRIRRTADCSQRELAERIGASKATVAAAESGTRDLPASVLARAAQCAGARLVVLCSDGAELLPMDPDAVRDAGWRQFPAHLDTRHGDEDWWGGPHRPRTRQPRYTFDRDRLRRDGRRSAGLPDDHHVPQPGDSLADRAAARRLAALERRREEQLRRPPPRPSGPDWGTGCTCPPGCEYLEGSNEDLGHAEACACRCDV</sequence>
<feature type="region of interest" description="Disordered" evidence="1">
    <location>
        <begin position="1"/>
        <end position="22"/>
    </location>
</feature>
<dbReference type="OrthoDB" id="3383514at2"/>
<dbReference type="EMBL" id="QKNV01000057">
    <property type="protein sequence ID" value="PZA21934.1"/>
    <property type="molecule type" value="Genomic_DNA"/>
</dbReference>
<feature type="domain" description="HTH cro/C1-type" evidence="2">
    <location>
        <begin position="66"/>
        <end position="120"/>
    </location>
</feature>
<evidence type="ECO:0000259" key="2">
    <source>
        <dbReference type="PROSITE" id="PS50943"/>
    </source>
</evidence>
<dbReference type="AlphaFoldDB" id="A0A323VAV5"/>
<proteinExistence type="predicted"/>
<reference evidence="3 4" key="1">
    <citation type="submission" date="2018-06" db="EMBL/GenBank/DDBJ databases">
        <title>Draft genome sequence of Modestobacter versicolor CP153-2.</title>
        <authorList>
            <person name="Gundlapally S.R."/>
        </authorList>
    </citation>
    <scope>NUCLEOTIDE SEQUENCE [LARGE SCALE GENOMIC DNA]</scope>
    <source>
        <strain evidence="3 4">CP153-2</strain>
    </source>
</reference>
<protein>
    <recommendedName>
        <fullName evidence="2">HTH cro/C1-type domain-containing protein</fullName>
    </recommendedName>
</protein>
<feature type="compositionally biased region" description="Pro residues" evidence="1">
    <location>
        <begin position="1"/>
        <end position="10"/>
    </location>
</feature>
<dbReference type="SMART" id="SM00530">
    <property type="entry name" value="HTH_XRE"/>
    <property type="match status" value="1"/>
</dbReference>
<dbReference type="InterPro" id="IPR010982">
    <property type="entry name" value="Lambda_DNA-bd_dom_sf"/>
</dbReference>
<name>A0A323VAV5_9ACTN</name>
<dbReference type="SUPFAM" id="SSF47413">
    <property type="entry name" value="lambda repressor-like DNA-binding domains"/>
    <property type="match status" value="1"/>
</dbReference>
<dbReference type="GO" id="GO:0003677">
    <property type="term" value="F:DNA binding"/>
    <property type="evidence" value="ECO:0007669"/>
    <property type="project" value="InterPro"/>
</dbReference>
<accession>A0A323VAV5</accession>
<feature type="region of interest" description="Disordered" evidence="1">
    <location>
        <begin position="214"/>
        <end position="233"/>
    </location>
</feature>
<gene>
    <name evidence="3" type="ORF">DMO24_07620</name>
</gene>
<dbReference type="PROSITE" id="PS50943">
    <property type="entry name" value="HTH_CROC1"/>
    <property type="match status" value="1"/>
</dbReference>